<evidence type="ECO:0000313" key="11">
    <source>
        <dbReference type="EMBL" id="CAH3192578.1"/>
    </source>
</evidence>
<comment type="catalytic activity">
    <reaction evidence="6">
        <text>Couples ATP hydrolysis with the unwinding of duplex DNA by translocating in the 3'-5' direction.</text>
        <dbReference type="EC" id="5.6.2.4"/>
    </reaction>
</comment>
<dbReference type="Pfam" id="PF00271">
    <property type="entry name" value="Helicase_C"/>
    <property type="match status" value="1"/>
</dbReference>
<dbReference type="SMART" id="SM00487">
    <property type="entry name" value="DEXDc"/>
    <property type="match status" value="1"/>
</dbReference>
<reference evidence="11 12" key="1">
    <citation type="submission" date="2022-05" db="EMBL/GenBank/DDBJ databases">
        <authorList>
            <consortium name="Genoscope - CEA"/>
            <person name="William W."/>
        </authorList>
    </citation>
    <scope>NUCLEOTIDE SEQUENCE [LARGE SCALE GENOMIC DNA]</scope>
</reference>
<gene>
    <name evidence="11" type="ORF">PEVE_00024168</name>
</gene>
<proteinExistence type="inferred from homology"/>
<protein>
    <recommendedName>
        <fullName evidence="7">DNA 3'-5' helicase</fullName>
        <ecNumber evidence="7">5.6.2.4</ecNumber>
    </recommendedName>
    <alternativeName>
        <fullName evidence="8">DNA 3'-5' helicase Q1</fullName>
    </alternativeName>
</protein>
<dbReference type="InterPro" id="IPR011545">
    <property type="entry name" value="DEAD/DEAH_box_helicase_dom"/>
</dbReference>
<feature type="domain" description="Helicase C-terminal" evidence="10">
    <location>
        <begin position="269"/>
        <end position="444"/>
    </location>
</feature>
<feature type="domain" description="Helicase ATP-binding" evidence="9">
    <location>
        <begin position="59"/>
        <end position="243"/>
    </location>
</feature>
<sequence>MKYALASQRKIGLADARGVDIELSTIETIDKLMMAEALQECLSRFPKIEALKAEQREALESLISGRDVIAILPTGFGKSLIFQLFCEVKLASNPNTCILVVAPLNSIVQDQIDELTELGFTAVHLKENDPECMKDAAEGTSNFIFCCAERCLSEEFKSLLKSREKGPDIQLVVVDECHTVETWGTDQKKGKKMTIPAFRKDYGNLSTLRSLCKQGTPILALTGTAGKKLTKKIKKLLCMSTDTKEILVGPDRKNIMYHVEQVKKGEEMDKLMWLVNVAKRNGLSTRKTIIFCNTYNEIAAVFVYLLRMLQDDVYVLGQPKIPANRIVGIFHSMTLKKYKDRVMDSFKVNEGNVRIVLTSSALGMGVNFPDVRYVVHLGPARSILDHVQKTGRAGRDGKQAYNFVITTGQKLAHCETDVKNFAKTNDCFRKALLKPLDLPVDSVSPLHNCCSNCKKMCTCNGNDCSCEELPFTQCNMNSQEKSTRLVTEEDKTVLEEALKEFQSFLNTDHMTLVGCTHGFTDELIKDIAINASSIFSLDDILSTHPIFSTAHARFVLSIFQDIFGDTSVFAEDDDDIFCTVDSLLCHTQSVVDIDHDSVEHQYNSDSDSDPEFFLLM</sequence>
<dbReference type="EMBL" id="CALNXI010003223">
    <property type="protein sequence ID" value="CAH3192578.1"/>
    <property type="molecule type" value="Genomic_DNA"/>
</dbReference>
<evidence type="ECO:0000259" key="10">
    <source>
        <dbReference type="PROSITE" id="PS51194"/>
    </source>
</evidence>
<dbReference type="PROSITE" id="PS51192">
    <property type="entry name" value="HELICASE_ATP_BIND_1"/>
    <property type="match status" value="1"/>
</dbReference>
<name>A0ABN8SM55_9CNID</name>
<dbReference type="SUPFAM" id="SSF52540">
    <property type="entry name" value="P-loop containing nucleoside triphosphate hydrolases"/>
    <property type="match status" value="1"/>
</dbReference>
<dbReference type="InterPro" id="IPR001650">
    <property type="entry name" value="Helicase_C-like"/>
</dbReference>
<dbReference type="InterPro" id="IPR027417">
    <property type="entry name" value="P-loop_NTPase"/>
</dbReference>
<keyword evidence="3" id="KW-0067">ATP-binding</keyword>
<dbReference type="Pfam" id="PF00270">
    <property type="entry name" value="DEAD"/>
    <property type="match status" value="1"/>
</dbReference>
<evidence type="ECO:0000256" key="4">
    <source>
        <dbReference type="ARBA" id="ARBA00023125"/>
    </source>
</evidence>
<evidence type="ECO:0000256" key="7">
    <source>
        <dbReference type="ARBA" id="ARBA00034808"/>
    </source>
</evidence>
<accession>A0ABN8SM55</accession>
<keyword evidence="12" id="KW-1185">Reference proteome</keyword>
<evidence type="ECO:0000256" key="5">
    <source>
        <dbReference type="ARBA" id="ARBA00023235"/>
    </source>
</evidence>
<keyword evidence="5" id="KW-0413">Isomerase</keyword>
<evidence type="ECO:0000256" key="6">
    <source>
        <dbReference type="ARBA" id="ARBA00034617"/>
    </source>
</evidence>
<organism evidence="11 12">
    <name type="scientific">Porites evermanni</name>
    <dbReference type="NCBI Taxonomy" id="104178"/>
    <lineage>
        <taxon>Eukaryota</taxon>
        <taxon>Metazoa</taxon>
        <taxon>Cnidaria</taxon>
        <taxon>Anthozoa</taxon>
        <taxon>Hexacorallia</taxon>
        <taxon>Scleractinia</taxon>
        <taxon>Fungiina</taxon>
        <taxon>Poritidae</taxon>
        <taxon>Porites</taxon>
    </lineage>
</organism>
<evidence type="ECO:0000256" key="2">
    <source>
        <dbReference type="ARBA" id="ARBA00022741"/>
    </source>
</evidence>
<dbReference type="Proteomes" id="UP001159427">
    <property type="component" value="Unassembled WGS sequence"/>
</dbReference>
<evidence type="ECO:0000256" key="8">
    <source>
        <dbReference type="ARBA" id="ARBA00044566"/>
    </source>
</evidence>
<dbReference type="Gene3D" id="3.40.50.300">
    <property type="entry name" value="P-loop containing nucleotide triphosphate hydrolases"/>
    <property type="match status" value="2"/>
</dbReference>
<dbReference type="PANTHER" id="PTHR13710:SF105">
    <property type="entry name" value="ATP-DEPENDENT DNA HELICASE Q1"/>
    <property type="match status" value="1"/>
</dbReference>
<evidence type="ECO:0000313" key="12">
    <source>
        <dbReference type="Proteomes" id="UP001159427"/>
    </source>
</evidence>
<dbReference type="InterPro" id="IPR014001">
    <property type="entry name" value="Helicase_ATP-bd"/>
</dbReference>
<dbReference type="SMART" id="SM00490">
    <property type="entry name" value="HELICc"/>
    <property type="match status" value="1"/>
</dbReference>
<evidence type="ECO:0000256" key="3">
    <source>
        <dbReference type="ARBA" id="ARBA00022840"/>
    </source>
</evidence>
<dbReference type="EC" id="5.6.2.4" evidence="7"/>
<dbReference type="PROSITE" id="PS51194">
    <property type="entry name" value="HELICASE_CTER"/>
    <property type="match status" value="1"/>
</dbReference>
<keyword evidence="2" id="KW-0547">Nucleotide-binding</keyword>
<comment type="caution">
    <text evidence="11">The sequence shown here is derived from an EMBL/GenBank/DDBJ whole genome shotgun (WGS) entry which is preliminary data.</text>
</comment>
<evidence type="ECO:0000259" key="9">
    <source>
        <dbReference type="PROSITE" id="PS51192"/>
    </source>
</evidence>
<keyword evidence="4" id="KW-0238">DNA-binding</keyword>
<dbReference type="PANTHER" id="PTHR13710">
    <property type="entry name" value="DNA HELICASE RECQ FAMILY MEMBER"/>
    <property type="match status" value="1"/>
</dbReference>
<evidence type="ECO:0000256" key="1">
    <source>
        <dbReference type="ARBA" id="ARBA00005446"/>
    </source>
</evidence>
<comment type="similarity">
    <text evidence="1">Belongs to the helicase family. RecQ subfamily.</text>
</comment>